<proteinExistence type="predicted"/>
<dbReference type="Pfam" id="PF01161">
    <property type="entry name" value="PBP"/>
    <property type="match status" value="1"/>
</dbReference>
<dbReference type="PANTHER" id="PTHR30289">
    <property type="entry name" value="UNCHARACTERIZED PROTEIN YBCL-RELATED"/>
    <property type="match status" value="1"/>
</dbReference>
<protein>
    <submittedName>
        <fullName evidence="1">Phospholipid-binding protein</fullName>
    </submittedName>
</protein>
<dbReference type="InterPro" id="IPR036610">
    <property type="entry name" value="PEBP-like_sf"/>
</dbReference>
<accession>A0A2W5K094</accession>
<dbReference type="InterPro" id="IPR005247">
    <property type="entry name" value="YbhB_YbcL/LppC-like"/>
</dbReference>
<dbReference type="CDD" id="cd00865">
    <property type="entry name" value="PEBP_bact_arch"/>
    <property type="match status" value="1"/>
</dbReference>
<dbReference type="Gene3D" id="3.90.280.10">
    <property type="entry name" value="PEBP-like"/>
    <property type="match status" value="1"/>
</dbReference>
<dbReference type="InterPro" id="IPR008914">
    <property type="entry name" value="PEBP"/>
</dbReference>
<evidence type="ECO:0000313" key="2">
    <source>
        <dbReference type="Proteomes" id="UP000249046"/>
    </source>
</evidence>
<name>A0A2W5K094_9GAMM</name>
<gene>
    <name evidence="1" type="ORF">DI564_16500</name>
</gene>
<dbReference type="AlphaFoldDB" id="A0A2W5K094"/>
<organism evidence="1 2">
    <name type="scientific">Rhodanobacter denitrificans</name>
    <dbReference type="NCBI Taxonomy" id="666685"/>
    <lineage>
        <taxon>Bacteria</taxon>
        <taxon>Pseudomonadati</taxon>
        <taxon>Pseudomonadota</taxon>
        <taxon>Gammaproteobacteria</taxon>
        <taxon>Lysobacterales</taxon>
        <taxon>Rhodanobacteraceae</taxon>
        <taxon>Rhodanobacter</taxon>
    </lineage>
</organism>
<sequence length="210" mass="22931">MQIRSDDFSQNDPIPAVFAFGRRGTNGEPCVLSDNRNPHLAWRDVPERTASFVLMCIDTDVPTVGEDVNQAGREVPADLPRAEFTHWLMVDIPVDCRELSAGSCSDGVVAHGKRDPFGPPGARQGLNDYTGWFAGDAGMGGDYFGYDGPCPPWNDALLHHYHFRVYALDVARLELPDRFTLSDVRAAMAGHVLAEAALTGTYTLNPRIAG</sequence>
<comment type="caution">
    <text evidence="1">The sequence shown here is derived from an EMBL/GenBank/DDBJ whole genome shotgun (WGS) entry which is preliminary data.</text>
</comment>
<reference evidence="1 2" key="1">
    <citation type="submission" date="2017-08" db="EMBL/GenBank/DDBJ databases">
        <title>Infants hospitalized years apart are colonized by the same room-sourced microbial strains.</title>
        <authorList>
            <person name="Brooks B."/>
            <person name="Olm M.R."/>
            <person name="Firek B.A."/>
            <person name="Baker R."/>
            <person name="Thomas B.C."/>
            <person name="Morowitz M.J."/>
            <person name="Banfield J.F."/>
        </authorList>
    </citation>
    <scope>NUCLEOTIDE SEQUENCE [LARGE SCALE GENOMIC DNA]</scope>
    <source>
        <strain evidence="1">S2_005_003_R2_42</strain>
    </source>
</reference>
<dbReference type="PANTHER" id="PTHR30289:SF1">
    <property type="entry name" value="PEBP (PHOSPHATIDYLETHANOLAMINE-BINDING PROTEIN) FAMILY PROTEIN"/>
    <property type="match status" value="1"/>
</dbReference>
<dbReference type="EMBL" id="QFPO01000022">
    <property type="protein sequence ID" value="PZQ10171.1"/>
    <property type="molecule type" value="Genomic_DNA"/>
</dbReference>
<dbReference type="Proteomes" id="UP000249046">
    <property type="component" value="Unassembled WGS sequence"/>
</dbReference>
<dbReference type="SUPFAM" id="SSF49777">
    <property type="entry name" value="PEBP-like"/>
    <property type="match status" value="1"/>
</dbReference>
<dbReference type="NCBIfam" id="TIGR00481">
    <property type="entry name" value="YbhB/YbcL family Raf kinase inhibitor-like protein"/>
    <property type="match status" value="1"/>
</dbReference>
<evidence type="ECO:0000313" key="1">
    <source>
        <dbReference type="EMBL" id="PZQ10171.1"/>
    </source>
</evidence>